<dbReference type="EC" id="2.3.3.21" evidence="8"/>
<dbReference type="InterPro" id="IPR000891">
    <property type="entry name" value="PYR_CT"/>
</dbReference>
<evidence type="ECO:0000256" key="3">
    <source>
        <dbReference type="ARBA" id="ARBA00022605"/>
    </source>
</evidence>
<dbReference type="GO" id="GO:0009098">
    <property type="term" value="P:L-leucine biosynthetic process"/>
    <property type="evidence" value="ECO:0007669"/>
    <property type="project" value="InterPro"/>
</dbReference>
<evidence type="ECO:0000256" key="7">
    <source>
        <dbReference type="ARBA" id="ARBA00048263"/>
    </source>
</evidence>
<evidence type="ECO:0000256" key="2">
    <source>
        <dbReference type="ARBA" id="ARBA00006154"/>
    </source>
</evidence>
<keyword evidence="12" id="KW-1185">Reference proteome</keyword>
<reference evidence="12" key="1">
    <citation type="submission" date="2011-04" db="EMBL/GenBank/DDBJ databases">
        <title>The complete genome of Thermodesulfatator indicus DSM 15286.</title>
        <authorList>
            <person name="Lucas S."/>
            <person name="Copeland A."/>
            <person name="Lapidus A."/>
            <person name="Bruce D."/>
            <person name="Goodwin L."/>
            <person name="Pitluck S."/>
            <person name="Peters L."/>
            <person name="Kyrpides N."/>
            <person name="Mavromatis K."/>
            <person name="Pagani I."/>
            <person name="Ivanova N."/>
            <person name="Saunders L."/>
            <person name="Detter J.C."/>
            <person name="Tapia R."/>
            <person name="Han C."/>
            <person name="Land M."/>
            <person name="Hauser L."/>
            <person name="Markowitz V."/>
            <person name="Cheng J.-F."/>
            <person name="Hugenholtz P."/>
            <person name="Woyke T."/>
            <person name="Wu D."/>
            <person name="Spring S."/>
            <person name="Schroeder M."/>
            <person name="Brambilla E."/>
            <person name="Klenk H.-P."/>
            <person name="Eisen J.A."/>
        </authorList>
    </citation>
    <scope>NUCLEOTIDE SEQUENCE [LARGE SCALE GENOMIC DNA]</scope>
    <source>
        <strain evidence="12">DSM 15286 / JCM 11887 / CIR29812</strain>
    </source>
</reference>
<dbReference type="STRING" id="667014.Thein_0302"/>
<dbReference type="SUPFAM" id="SSF51569">
    <property type="entry name" value="Aldolase"/>
    <property type="match status" value="1"/>
</dbReference>
<accession>F8AE56</accession>
<evidence type="ECO:0000256" key="9">
    <source>
        <dbReference type="RuleBase" id="RU003523"/>
    </source>
</evidence>
<dbReference type="Gene3D" id="1.10.238.260">
    <property type="match status" value="1"/>
</dbReference>
<dbReference type="InterPro" id="IPR013785">
    <property type="entry name" value="Aldolase_TIM"/>
</dbReference>
<dbReference type="AlphaFoldDB" id="F8AE56"/>
<dbReference type="CDD" id="cd07941">
    <property type="entry name" value="DRE_TIM_LeuA3"/>
    <property type="match status" value="1"/>
</dbReference>
<name>F8AE56_THEID</name>
<dbReference type="OrthoDB" id="9804858at2"/>
<feature type="domain" description="Pyruvate carboxyltransferase" evidence="10">
    <location>
        <begin position="5"/>
        <end position="272"/>
    </location>
</feature>
<dbReference type="PATRIC" id="fig|667014.3.peg.309"/>
<dbReference type="eggNOG" id="COG0119">
    <property type="taxonomic scope" value="Bacteria"/>
</dbReference>
<comment type="similarity">
    <text evidence="2 9">Belongs to the alpha-IPM synthase/homocitrate synthase family.</text>
</comment>
<dbReference type="PROSITE" id="PS00815">
    <property type="entry name" value="AIPM_HOMOCIT_SYNTH_1"/>
    <property type="match status" value="1"/>
</dbReference>
<dbReference type="InterPro" id="IPR036230">
    <property type="entry name" value="LeuA_allosteric_dom_sf"/>
</dbReference>
<dbReference type="Gene3D" id="3.20.20.70">
    <property type="entry name" value="Aldolase class I"/>
    <property type="match status" value="1"/>
</dbReference>
<dbReference type="SUPFAM" id="SSF110921">
    <property type="entry name" value="2-isopropylmalate synthase LeuA, allosteric (dimerisation) domain"/>
    <property type="match status" value="1"/>
</dbReference>
<dbReference type="PANTHER" id="PTHR43538:SF1">
    <property type="entry name" value="(R)-CITRAMALATE SYNTHASE"/>
    <property type="match status" value="1"/>
</dbReference>
<sequence length="533" mass="59388">MAKRIEFYDTTLRDGTQAEYFTLSVEDKLRVAQKLDELGIDYIEGGWPGSNPKDARFFKEVRDLNFKHAKLAAFGSTHHPRKNPEDDPNLQALIEARTPVITIFGKSWDIHVKEALKTTLERNLEIIEASVAYLKPHCEKLFYDAEHFFDGFKADKDYACETLKRAQAAGADVLVLCDTNGGTLPHEIVEIIKEVKKRLGKGVSLGIHAHNDSECAVANSLMAVLEGVIQVQGTINGFGERCGNANLCSLIPNLVLKMGYEAQSKNYLHRLTEVSRYVCEVANIPHPSYLPYVGHSAFAHKGGVHVSAVMRHPRTYEHIEPELVGNVRRILVSDLSGRSNILYKAKEFGIRLEPDDPMLANIVAEVKKLESEGYQFEAAEASLELLMYRLIGEPKQYFELLGYRVLDMKSTEDGLPLVEATVMIRVPPGVGVIEHTAASGNGPVNALDNAIRKAIGRFYPQLKEMALADYKVRVLPGKPGTAAKVRVLIFSRDNHEVWGTVGVSHDVIEASCRALVDSINYKLFKDRHKNKEG</sequence>
<dbReference type="PANTHER" id="PTHR43538">
    <property type="entry name" value="ALPHA-IPM SYNTHASE/HOMOCITRATE SYNTHASE"/>
    <property type="match status" value="1"/>
</dbReference>
<evidence type="ECO:0000256" key="8">
    <source>
        <dbReference type="NCBIfam" id="TIGR00977"/>
    </source>
</evidence>
<reference evidence="11 12" key="2">
    <citation type="journal article" date="2012" name="Stand. Genomic Sci.">
        <title>Complete genome sequence of the thermophilic sulfate-reducing ocean bacterium Thermodesulfatator indicus type strain (CIR29812(T)).</title>
        <authorList>
            <person name="Anderson I."/>
            <person name="Saunders E."/>
            <person name="Lapidus A."/>
            <person name="Nolan M."/>
            <person name="Lucas S."/>
            <person name="Tice H."/>
            <person name="Del Rio T.G."/>
            <person name="Cheng J.F."/>
            <person name="Han C."/>
            <person name="Tapia R."/>
            <person name="Goodwin L.A."/>
            <person name="Pitluck S."/>
            <person name="Liolios K."/>
            <person name="Mavromatis K."/>
            <person name="Pagani I."/>
            <person name="Ivanova N."/>
            <person name="Mikhailova N."/>
            <person name="Pati A."/>
            <person name="Chen A."/>
            <person name="Palaniappan K."/>
            <person name="Land M."/>
            <person name="Hauser L."/>
            <person name="Jeffries C.D."/>
            <person name="Chang Y.J."/>
            <person name="Brambilla E.M."/>
            <person name="Rohde M."/>
            <person name="Spring S."/>
            <person name="Goker M."/>
            <person name="Detter J.C."/>
            <person name="Woyke T."/>
            <person name="Bristow J."/>
            <person name="Eisen J.A."/>
            <person name="Markowitz V."/>
            <person name="Hugenholtz P."/>
            <person name="Kyrpides N.C."/>
            <person name="Klenk H.P."/>
        </authorList>
    </citation>
    <scope>NUCLEOTIDE SEQUENCE [LARGE SCALE GENOMIC DNA]</scope>
    <source>
        <strain evidence="12">DSM 15286 / JCM 11887 / CIR29812</strain>
    </source>
</reference>
<keyword evidence="4" id="KW-0412">Isoleucine biosynthesis</keyword>
<evidence type="ECO:0000256" key="5">
    <source>
        <dbReference type="ARBA" id="ARBA00022679"/>
    </source>
</evidence>
<dbReference type="InterPro" id="IPR005675">
    <property type="entry name" value="Citramal_synthase"/>
</dbReference>
<dbReference type="InterPro" id="IPR054691">
    <property type="entry name" value="LeuA/HCS_post-cat"/>
</dbReference>
<dbReference type="NCBIfam" id="TIGR00977">
    <property type="entry name" value="citramal_synth"/>
    <property type="match status" value="1"/>
</dbReference>
<keyword evidence="5 9" id="KW-0808">Transferase</keyword>
<dbReference type="SMART" id="SM00917">
    <property type="entry name" value="LeuA_dimer"/>
    <property type="match status" value="1"/>
</dbReference>
<dbReference type="PROSITE" id="PS50991">
    <property type="entry name" value="PYR_CT"/>
    <property type="match status" value="1"/>
</dbReference>
<dbReference type="Pfam" id="PF00682">
    <property type="entry name" value="HMGL-like"/>
    <property type="match status" value="1"/>
</dbReference>
<dbReference type="GO" id="GO:0043714">
    <property type="term" value="F:(R)-citramalate synthase activity"/>
    <property type="evidence" value="ECO:0007669"/>
    <property type="project" value="UniProtKB-UniRule"/>
</dbReference>
<dbReference type="KEGG" id="tid:Thein_0302"/>
<evidence type="ECO:0000313" key="11">
    <source>
        <dbReference type="EMBL" id="AEH44186.1"/>
    </source>
</evidence>
<organism evidence="11 12">
    <name type="scientific">Thermodesulfatator indicus (strain DSM 15286 / JCM 11887 / CIR29812)</name>
    <dbReference type="NCBI Taxonomy" id="667014"/>
    <lineage>
        <taxon>Bacteria</taxon>
        <taxon>Pseudomonadati</taxon>
        <taxon>Thermodesulfobacteriota</taxon>
        <taxon>Thermodesulfobacteria</taxon>
        <taxon>Thermodesulfobacteriales</taxon>
        <taxon>Thermodesulfatatoraceae</taxon>
        <taxon>Thermodesulfatator</taxon>
    </lineage>
</organism>
<dbReference type="PaxDb" id="667014-Thein_0302"/>
<comment type="catalytic activity">
    <reaction evidence="7">
        <text>pyruvate + acetyl-CoA + H2O = (3R)-citramalate + CoA + H(+)</text>
        <dbReference type="Rhea" id="RHEA:19045"/>
        <dbReference type="ChEBI" id="CHEBI:15361"/>
        <dbReference type="ChEBI" id="CHEBI:15377"/>
        <dbReference type="ChEBI" id="CHEBI:15378"/>
        <dbReference type="ChEBI" id="CHEBI:30934"/>
        <dbReference type="ChEBI" id="CHEBI:57287"/>
        <dbReference type="ChEBI" id="CHEBI:57288"/>
        <dbReference type="EC" id="2.3.3.21"/>
    </reaction>
</comment>
<comment type="pathway">
    <text evidence="1">Amino-acid biosynthesis; L-isoleucine biosynthesis; 2-oxobutanoate from pyruvate: step 1/3.</text>
</comment>
<proteinExistence type="inferred from homology"/>
<dbReference type="HOGENOM" id="CLU_022158_7_0_0"/>
<evidence type="ECO:0000256" key="6">
    <source>
        <dbReference type="ARBA" id="ARBA00023304"/>
    </source>
</evidence>
<evidence type="ECO:0000313" key="12">
    <source>
        <dbReference type="Proteomes" id="UP000006793"/>
    </source>
</evidence>
<dbReference type="Gene3D" id="3.30.160.270">
    <property type="match status" value="1"/>
</dbReference>
<evidence type="ECO:0000256" key="1">
    <source>
        <dbReference type="ARBA" id="ARBA00004743"/>
    </source>
</evidence>
<dbReference type="InterPro" id="IPR002034">
    <property type="entry name" value="AIPM/Hcit_synth_CS"/>
</dbReference>
<dbReference type="InParanoid" id="F8AE56"/>
<gene>
    <name evidence="11" type="ordered locus">Thein_0302</name>
</gene>
<dbReference type="EMBL" id="CP002683">
    <property type="protein sequence ID" value="AEH44186.1"/>
    <property type="molecule type" value="Genomic_DNA"/>
</dbReference>
<dbReference type="Pfam" id="PF08502">
    <property type="entry name" value="LeuA_dimer"/>
    <property type="match status" value="1"/>
</dbReference>
<dbReference type="GO" id="GO:0009097">
    <property type="term" value="P:isoleucine biosynthetic process"/>
    <property type="evidence" value="ECO:0007669"/>
    <property type="project" value="UniProtKB-UniRule"/>
</dbReference>
<keyword evidence="3" id="KW-0028">Amino-acid biosynthesis</keyword>
<dbReference type="UniPathway" id="UPA00047">
    <property type="reaction ID" value="UER00066"/>
</dbReference>
<dbReference type="InterPro" id="IPR013709">
    <property type="entry name" value="2-isopropylmalate_synth_dimer"/>
</dbReference>
<dbReference type="Proteomes" id="UP000006793">
    <property type="component" value="Chromosome"/>
</dbReference>
<dbReference type="Pfam" id="PF22617">
    <property type="entry name" value="HCS_D2"/>
    <property type="match status" value="1"/>
</dbReference>
<keyword evidence="6" id="KW-0100">Branched-chain amino acid biosynthesis</keyword>
<dbReference type="RefSeq" id="WP_013906932.1">
    <property type="nucleotide sequence ID" value="NC_015681.1"/>
</dbReference>
<dbReference type="GO" id="GO:0003852">
    <property type="term" value="F:2-isopropylmalate synthase activity"/>
    <property type="evidence" value="ECO:0007669"/>
    <property type="project" value="InterPro"/>
</dbReference>
<protein>
    <recommendedName>
        <fullName evidence="8">Citramalate synthase</fullName>
        <ecNumber evidence="8">2.3.3.21</ecNumber>
    </recommendedName>
</protein>
<evidence type="ECO:0000256" key="4">
    <source>
        <dbReference type="ARBA" id="ARBA00022624"/>
    </source>
</evidence>
<evidence type="ECO:0000259" key="10">
    <source>
        <dbReference type="PROSITE" id="PS50991"/>
    </source>
</evidence>